<accession>A0ABQ1I6G8</accession>
<sequence length="198" mass="22931">MQSMGQDYQASIVPNFKRALSEIEHNKADGFFLASQNSQRDEFAEFSSPLLYNNWSWFFRYDTFLDPYSAAFKSQAKVASIEGTNTHFWLLQNHYQVIGKQHNVKKLAQMLFDVKRIDAAFLSADVFKESAEHPNLINDEYIEVVQSARPFGIYISKQYLSQHPDFMARLNQTINTVQKQYLNNSYSLSGFKRDAAAR</sequence>
<dbReference type="SUPFAM" id="SSF53850">
    <property type="entry name" value="Periplasmic binding protein-like II"/>
    <property type="match status" value="1"/>
</dbReference>
<dbReference type="EMBL" id="BMDY01000018">
    <property type="protein sequence ID" value="GGB13496.1"/>
    <property type="molecule type" value="Genomic_DNA"/>
</dbReference>
<gene>
    <name evidence="1" type="ORF">GCM10007414_28590</name>
</gene>
<dbReference type="Gene3D" id="3.40.190.10">
    <property type="entry name" value="Periplasmic binding protein-like II"/>
    <property type="match status" value="2"/>
</dbReference>
<evidence type="ECO:0000313" key="2">
    <source>
        <dbReference type="Proteomes" id="UP000651977"/>
    </source>
</evidence>
<proteinExistence type="predicted"/>
<evidence type="ECO:0008006" key="3">
    <source>
        <dbReference type="Google" id="ProtNLM"/>
    </source>
</evidence>
<dbReference type="Proteomes" id="UP000651977">
    <property type="component" value="Unassembled WGS sequence"/>
</dbReference>
<keyword evidence="2" id="KW-1185">Reference proteome</keyword>
<dbReference type="RefSeq" id="WP_055733746.1">
    <property type="nucleotide sequence ID" value="NZ_BMDY01000018.1"/>
</dbReference>
<reference evidence="2" key="1">
    <citation type="journal article" date="2019" name="Int. J. Syst. Evol. Microbiol.">
        <title>The Global Catalogue of Microorganisms (GCM) 10K type strain sequencing project: providing services to taxonomists for standard genome sequencing and annotation.</title>
        <authorList>
            <consortium name="The Broad Institute Genomics Platform"/>
            <consortium name="The Broad Institute Genome Sequencing Center for Infectious Disease"/>
            <person name="Wu L."/>
            <person name="Ma J."/>
        </authorList>
    </citation>
    <scope>NUCLEOTIDE SEQUENCE [LARGE SCALE GENOMIC DNA]</scope>
    <source>
        <strain evidence="2">CGMCC 1.10131</strain>
    </source>
</reference>
<protein>
    <recommendedName>
        <fullName evidence="3">Solute-binding protein family 3/N-terminal domain-containing protein</fullName>
    </recommendedName>
</protein>
<organism evidence="1 2">
    <name type="scientific">Agarivorans gilvus</name>
    <dbReference type="NCBI Taxonomy" id="680279"/>
    <lineage>
        <taxon>Bacteria</taxon>
        <taxon>Pseudomonadati</taxon>
        <taxon>Pseudomonadota</taxon>
        <taxon>Gammaproteobacteria</taxon>
        <taxon>Alteromonadales</taxon>
        <taxon>Alteromonadaceae</taxon>
        <taxon>Agarivorans</taxon>
    </lineage>
</organism>
<comment type="caution">
    <text evidence="1">The sequence shown here is derived from an EMBL/GenBank/DDBJ whole genome shotgun (WGS) entry which is preliminary data.</text>
</comment>
<evidence type="ECO:0000313" key="1">
    <source>
        <dbReference type="EMBL" id="GGB13496.1"/>
    </source>
</evidence>
<name>A0ABQ1I6G8_9ALTE</name>